<evidence type="ECO:0000313" key="2">
    <source>
        <dbReference type="Proteomes" id="UP000274822"/>
    </source>
</evidence>
<proteinExistence type="predicted"/>
<dbReference type="EMBL" id="RBNJ01010622">
    <property type="protein sequence ID" value="RUS26366.1"/>
    <property type="molecule type" value="Genomic_DNA"/>
</dbReference>
<name>A0A433Q999_9FUNG</name>
<dbReference type="AlphaFoldDB" id="A0A433Q999"/>
<sequence>MYFSERGILLPTVLHTPHRVAYTEKRIAKLVLQVIPRRLVHKQGWKRLEVPILTQFQDANIYNTIIIMHFLTSAIALRRPLISQAHASAGLHTVVSKMRGFGSEKMFVLFIRYVCTSANNKCMDSRGKNFVAIWDCADGSQNQDFNYNEDSGLLYHHHGGRGVYMHQCVDDNDGYYQDRACSPSQS</sequence>
<comment type="caution">
    <text evidence="1">The sequence shown here is derived from an EMBL/GenBank/DDBJ whole genome shotgun (WGS) entry which is preliminary data.</text>
</comment>
<organism evidence="1 2">
    <name type="scientific">Jimgerdemannia flammicorona</name>
    <dbReference type="NCBI Taxonomy" id="994334"/>
    <lineage>
        <taxon>Eukaryota</taxon>
        <taxon>Fungi</taxon>
        <taxon>Fungi incertae sedis</taxon>
        <taxon>Mucoromycota</taxon>
        <taxon>Mucoromycotina</taxon>
        <taxon>Endogonomycetes</taxon>
        <taxon>Endogonales</taxon>
        <taxon>Endogonaceae</taxon>
        <taxon>Jimgerdemannia</taxon>
    </lineage>
</organism>
<reference evidence="1 2" key="1">
    <citation type="journal article" date="2018" name="New Phytol.">
        <title>Phylogenomics of Endogonaceae and evolution of mycorrhizas within Mucoromycota.</title>
        <authorList>
            <person name="Chang Y."/>
            <person name="Desiro A."/>
            <person name="Na H."/>
            <person name="Sandor L."/>
            <person name="Lipzen A."/>
            <person name="Clum A."/>
            <person name="Barry K."/>
            <person name="Grigoriev I.V."/>
            <person name="Martin F.M."/>
            <person name="Stajich J.E."/>
            <person name="Smith M.E."/>
            <person name="Bonito G."/>
            <person name="Spatafora J.W."/>
        </authorList>
    </citation>
    <scope>NUCLEOTIDE SEQUENCE [LARGE SCALE GENOMIC DNA]</scope>
    <source>
        <strain evidence="1 2">AD002</strain>
    </source>
</reference>
<evidence type="ECO:0000313" key="1">
    <source>
        <dbReference type="EMBL" id="RUS26366.1"/>
    </source>
</evidence>
<gene>
    <name evidence="1" type="ORF">BC938DRAFT_470864</name>
</gene>
<accession>A0A433Q999</accession>
<dbReference type="InterPro" id="IPR035992">
    <property type="entry name" value="Ricin_B-like_lectins"/>
</dbReference>
<protein>
    <submittedName>
        <fullName evidence="1">Uncharacterized protein</fullName>
    </submittedName>
</protein>
<dbReference type="Proteomes" id="UP000274822">
    <property type="component" value="Unassembled WGS sequence"/>
</dbReference>
<dbReference type="Gene3D" id="2.80.10.50">
    <property type="match status" value="1"/>
</dbReference>
<dbReference type="SUPFAM" id="SSF50370">
    <property type="entry name" value="Ricin B-like lectins"/>
    <property type="match status" value="1"/>
</dbReference>
<keyword evidence="2" id="KW-1185">Reference proteome</keyword>
<dbReference type="PROSITE" id="PS50231">
    <property type="entry name" value="RICIN_B_LECTIN"/>
    <property type="match status" value="1"/>
</dbReference>